<sequence length="35" mass="3971">PSFDTVKAWVEIAGSECGLMERRPVFGRFESKIIN</sequence>
<dbReference type="EMBL" id="LAZR01062760">
    <property type="protein sequence ID" value="KKK60863.1"/>
    <property type="molecule type" value="Genomic_DNA"/>
</dbReference>
<accession>A0A0F8WW55</accession>
<evidence type="ECO:0000313" key="1">
    <source>
        <dbReference type="EMBL" id="KKK60863.1"/>
    </source>
</evidence>
<reference evidence="1" key="1">
    <citation type="journal article" date="2015" name="Nature">
        <title>Complex archaea that bridge the gap between prokaryotes and eukaryotes.</title>
        <authorList>
            <person name="Spang A."/>
            <person name="Saw J.H."/>
            <person name="Jorgensen S.L."/>
            <person name="Zaremba-Niedzwiedzka K."/>
            <person name="Martijn J."/>
            <person name="Lind A.E."/>
            <person name="van Eijk R."/>
            <person name="Schleper C."/>
            <person name="Guy L."/>
            <person name="Ettema T.J."/>
        </authorList>
    </citation>
    <scope>NUCLEOTIDE SEQUENCE</scope>
</reference>
<protein>
    <submittedName>
        <fullName evidence="1">Uncharacterized protein</fullName>
    </submittedName>
</protein>
<feature type="non-terminal residue" evidence="1">
    <location>
        <position position="1"/>
    </location>
</feature>
<comment type="caution">
    <text evidence="1">The sequence shown here is derived from an EMBL/GenBank/DDBJ whole genome shotgun (WGS) entry which is preliminary data.</text>
</comment>
<organism evidence="1">
    <name type="scientific">marine sediment metagenome</name>
    <dbReference type="NCBI Taxonomy" id="412755"/>
    <lineage>
        <taxon>unclassified sequences</taxon>
        <taxon>metagenomes</taxon>
        <taxon>ecological metagenomes</taxon>
    </lineage>
</organism>
<name>A0A0F8WW55_9ZZZZ</name>
<proteinExistence type="predicted"/>
<dbReference type="AlphaFoldDB" id="A0A0F8WW55"/>
<gene>
    <name evidence="1" type="ORF">LCGC14_3020140</name>
</gene>